<keyword evidence="2" id="KW-1185">Reference proteome</keyword>
<proteinExistence type="predicted"/>
<accession>A0A9N9DXX9</accession>
<reference evidence="1" key="1">
    <citation type="submission" date="2021-06" db="EMBL/GenBank/DDBJ databases">
        <authorList>
            <person name="Kallberg Y."/>
            <person name="Tangrot J."/>
            <person name="Rosling A."/>
        </authorList>
    </citation>
    <scope>NUCLEOTIDE SEQUENCE</scope>
    <source>
        <strain evidence="1">CL551</strain>
    </source>
</reference>
<organism evidence="1 2">
    <name type="scientific">Acaulospora morrowiae</name>
    <dbReference type="NCBI Taxonomy" id="94023"/>
    <lineage>
        <taxon>Eukaryota</taxon>
        <taxon>Fungi</taxon>
        <taxon>Fungi incertae sedis</taxon>
        <taxon>Mucoromycota</taxon>
        <taxon>Glomeromycotina</taxon>
        <taxon>Glomeromycetes</taxon>
        <taxon>Diversisporales</taxon>
        <taxon>Acaulosporaceae</taxon>
        <taxon>Acaulospora</taxon>
    </lineage>
</organism>
<comment type="caution">
    <text evidence="1">The sequence shown here is derived from an EMBL/GenBank/DDBJ whole genome shotgun (WGS) entry which is preliminary data.</text>
</comment>
<dbReference type="AlphaFoldDB" id="A0A9N9DXX9"/>
<dbReference type="Proteomes" id="UP000789342">
    <property type="component" value="Unassembled WGS sequence"/>
</dbReference>
<name>A0A9N9DXX9_9GLOM</name>
<evidence type="ECO:0000313" key="2">
    <source>
        <dbReference type="Proteomes" id="UP000789342"/>
    </source>
</evidence>
<evidence type="ECO:0000313" key="1">
    <source>
        <dbReference type="EMBL" id="CAG8652152.1"/>
    </source>
</evidence>
<protein>
    <submittedName>
        <fullName evidence="1">7475_t:CDS:1</fullName>
    </submittedName>
</protein>
<sequence>MSASIVEKVVDLSVVASSTSSVQEVGFIGREELVSSDWLGF</sequence>
<feature type="non-terminal residue" evidence="1">
    <location>
        <position position="41"/>
    </location>
</feature>
<dbReference type="EMBL" id="CAJVPV010010522">
    <property type="protein sequence ID" value="CAG8652152.1"/>
    <property type="molecule type" value="Genomic_DNA"/>
</dbReference>
<gene>
    <name evidence="1" type="ORF">AMORRO_LOCUS10015</name>
</gene>